<dbReference type="Proteomes" id="UP000236161">
    <property type="component" value="Unassembled WGS sequence"/>
</dbReference>
<protein>
    <recommendedName>
        <fullName evidence="3">Aminotransferase-like plant mobile domain-containing protein</fullName>
    </recommendedName>
</protein>
<sequence length="325" mass="37527">MTRNKNIQAKSTTKKSFPFLTITSRCFPCQMRSLFDEISPVLPKETIEILQNVGMAHFLRIPSYKANVPIISAVLSRWDEAVGGFKIGHHVIPFNPEVISSLIGMPNYGTSFNWVTTYPNLTIVIRDIKEALKYTVTSTCRDPQQIASLIIKFILVALFFPKNNYSVHPALIECAENFHLVSSINWCKSIYDFLHPFLLPLSQKLRTQKKSTPRSSAGYIDGFCLLIMFAFLENINIKTPAYPDEVPKIFRWSSYLFWYIDEAKNSIRSIEVGEMHTHYNQDNLHQYLGNSIRPSVQELNLTKREEVTDEFQFKKKGLYVSFRTY</sequence>
<gene>
    <name evidence="1" type="ORF">AXF42_Ash013317</name>
</gene>
<dbReference type="EMBL" id="KZ451896">
    <property type="protein sequence ID" value="PKA65196.1"/>
    <property type="molecule type" value="Genomic_DNA"/>
</dbReference>
<name>A0A2I0BBM3_9ASPA</name>
<evidence type="ECO:0008006" key="3">
    <source>
        <dbReference type="Google" id="ProtNLM"/>
    </source>
</evidence>
<dbReference type="OrthoDB" id="723791at2759"/>
<keyword evidence="2" id="KW-1185">Reference proteome</keyword>
<evidence type="ECO:0000313" key="2">
    <source>
        <dbReference type="Proteomes" id="UP000236161"/>
    </source>
</evidence>
<accession>A0A2I0BBM3</accession>
<organism evidence="1 2">
    <name type="scientific">Apostasia shenzhenica</name>
    <dbReference type="NCBI Taxonomy" id="1088818"/>
    <lineage>
        <taxon>Eukaryota</taxon>
        <taxon>Viridiplantae</taxon>
        <taxon>Streptophyta</taxon>
        <taxon>Embryophyta</taxon>
        <taxon>Tracheophyta</taxon>
        <taxon>Spermatophyta</taxon>
        <taxon>Magnoliopsida</taxon>
        <taxon>Liliopsida</taxon>
        <taxon>Asparagales</taxon>
        <taxon>Orchidaceae</taxon>
        <taxon>Apostasioideae</taxon>
        <taxon>Apostasia</taxon>
    </lineage>
</organism>
<dbReference type="AlphaFoldDB" id="A0A2I0BBM3"/>
<reference evidence="1 2" key="1">
    <citation type="journal article" date="2017" name="Nature">
        <title>The Apostasia genome and the evolution of orchids.</title>
        <authorList>
            <person name="Zhang G.Q."/>
            <person name="Liu K.W."/>
            <person name="Li Z."/>
            <person name="Lohaus R."/>
            <person name="Hsiao Y.Y."/>
            <person name="Niu S.C."/>
            <person name="Wang J.Y."/>
            <person name="Lin Y.C."/>
            <person name="Xu Q."/>
            <person name="Chen L.J."/>
            <person name="Yoshida K."/>
            <person name="Fujiwara S."/>
            <person name="Wang Z.W."/>
            <person name="Zhang Y.Q."/>
            <person name="Mitsuda N."/>
            <person name="Wang M."/>
            <person name="Liu G.H."/>
            <person name="Pecoraro L."/>
            <person name="Huang H.X."/>
            <person name="Xiao X.J."/>
            <person name="Lin M."/>
            <person name="Wu X.Y."/>
            <person name="Wu W.L."/>
            <person name="Chen Y.Y."/>
            <person name="Chang S.B."/>
            <person name="Sakamoto S."/>
            <person name="Ohme-Takagi M."/>
            <person name="Yagi M."/>
            <person name="Zeng S.J."/>
            <person name="Shen C.Y."/>
            <person name="Yeh C.M."/>
            <person name="Luo Y.B."/>
            <person name="Tsai W.C."/>
            <person name="Van de Peer Y."/>
            <person name="Liu Z.J."/>
        </authorList>
    </citation>
    <scope>NUCLEOTIDE SEQUENCE [LARGE SCALE GENOMIC DNA]</scope>
    <source>
        <strain evidence="2">cv. Shenzhen</strain>
        <tissue evidence="1">Stem</tissue>
    </source>
</reference>
<evidence type="ECO:0000313" key="1">
    <source>
        <dbReference type="EMBL" id="PKA65196.1"/>
    </source>
</evidence>
<proteinExistence type="predicted"/>